<evidence type="ECO:0000313" key="3">
    <source>
        <dbReference type="EMBL" id="SKA18050.1"/>
    </source>
</evidence>
<proteinExistence type="predicted"/>
<dbReference type="AlphaFoldDB" id="A0A1T4RPX6"/>
<organism evidence="3 4">
    <name type="scientific">Chitinophaga eiseniae</name>
    <dbReference type="NCBI Taxonomy" id="634771"/>
    <lineage>
        <taxon>Bacteria</taxon>
        <taxon>Pseudomonadati</taxon>
        <taxon>Bacteroidota</taxon>
        <taxon>Chitinophagia</taxon>
        <taxon>Chitinophagales</taxon>
        <taxon>Chitinophagaceae</taxon>
        <taxon>Chitinophaga</taxon>
    </lineage>
</organism>
<feature type="chain" id="PRO_5012074958" evidence="1">
    <location>
        <begin position="21"/>
        <end position="321"/>
    </location>
</feature>
<name>A0A1T4RPX6_9BACT</name>
<dbReference type="EMBL" id="FUWZ01000002">
    <property type="protein sequence ID" value="SKA18050.1"/>
    <property type="molecule type" value="Genomic_DNA"/>
</dbReference>
<evidence type="ECO:0000259" key="2">
    <source>
        <dbReference type="Pfam" id="PF13568"/>
    </source>
</evidence>
<dbReference type="OrthoDB" id="666719at2"/>
<protein>
    <submittedName>
        <fullName evidence="3">Outer membrane protein beta-barrel domain-containing protein</fullName>
    </submittedName>
</protein>
<accession>A0A1T4RPX6</accession>
<gene>
    <name evidence="3" type="ORF">SAMN04488128_1021391</name>
</gene>
<keyword evidence="4" id="KW-1185">Reference proteome</keyword>
<dbReference type="Pfam" id="PF13568">
    <property type="entry name" value="OMP_b-brl_2"/>
    <property type="match status" value="1"/>
</dbReference>
<feature type="signal peptide" evidence="1">
    <location>
        <begin position="1"/>
        <end position="20"/>
    </location>
</feature>
<dbReference type="InterPro" id="IPR025665">
    <property type="entry name" value="Beta-barrel_OMP_2"/>
</dbReference>
<evidence type="ECO:0000313" key="4">
    <source>
        <dbReference type="Proteomes" id="UP000190367"/>
    </source>
</evidence>
<keyword evidence="1" id="KW-0732">Signal</keyword>
<feature type="domain" description="Outer membrane protein beta-barrel" evidence="2">
    <location>
        <begin position="206"/>
        <end position="300"/>
    </location>
</feature>
<reference evidence="4" key="1">
    <citation type="submission" date="2017-02" db="EMBL/GenBank/DDBJ databases">
        <authorList>
            <person name="Varghese N."/>
            <person name="Submissions S."/>
        </authorList>
    </citation>
    <scope>NUCLEOTIDE SEQUENCE [LARGE SCALE GENOMIC DNA]</scope>
    <source>
        <strain evidence="4">DSM 22224</strain>
    </source>
</reference>
<dbReference type="STRING" id="634771.SAMN04488128_1021391"/>
<evidence type="ECO:0000256" key="1">
    <source>
        <dbReference type="SAM" id="SignalP"/>
    </source>
</evidence>
<dbReference type="RefSeq" id="WP_078669860.1">
    <property type="nucleotide sequence ID" value="NZ_FUWZ01000002.1"/>
</dbReference>
<dbReference type="Proteomes" id="UP000190367">
    <property type="component" value="Unassembled WGS sequence"/>
</dbReference>
<sequence length="321" mass="36411">MKHKVLLCLILVLCMGWAQGQNVDTSHQANIAATPAAAPVPDTFWIKGLILIKGKNEKGRNTYKVYSDTAYARARLKKNLHTRWFVFDIGFNNYIDRSEYGGASYIAYYPNTSGFYNGAMPAARAYDYSAVGLSTFAPREGSEPLTPAEFKLVTGKSINFNIWLFQQRLNITKHKLNLLYALGLEMNNFRYARNITYQPGYATRIIRDTVEFSKNKLFAEYISIPVMLNFNSNPARPNRAFQASFGVSGGYLIKSRTKQISEERGKVRKTDDFNLNKWRFGLTSELGYGPVKLYGNFALTPLHDYGLQQYPFSVGLRLNGF</sequence>